<dbReference type="AlphaFoldDB" id="A0A5B6WZP3"/>
<sequence length="73" mass="8760">MFPLKLKSRWSNSFMVQNIFPNRTFEVTHPDYDTFKVKGHQIKLYFGGSTDKEREEFCPKNRINCKREKESQA</sequence>
<protein>
    <submittedName>
        <fullName evidence="1">Protein NYNRIN-like</fullName>
    </submittedName>
</protein>
<evidence type="ECO:0000313" key="2">
    <source>
        <dbReference type="Proteomes" id="UP000325315"/>
    </source>
</evidence>
<keyword evidence="2" id="KW-1185">Reference proteome</keyword>
<gene>
    <name evidence="1" type="ORF">EPI10_031274</name>
</gene>
<accession>A0A5B6WZP3</accession>
<comment type="caution">
    <text evidence="1">The sequence shown here is derived from an EMBL/GenBank/DDBJ whole genome shotgun (WGS) entry which is preliminary data.</text>
</comment>
<dbReference type="OrthoDB" id="993509at2759"/>
<dbReference type="EMBL" id="SMMG02000001">
    <property type="protein sequence ID" value="KAA3487451.1"/>
    <property type="molecule type" value="Genomic_DNA"/>
</dbReference>
<organism evidence="1 2">
    <name type="scientific">Gossypium australe</name>
    <dbReference type="NCBI Taxonomy" id="47621"/>
    <lineage>
        <taxon>Eukaryota</taxon>
        <taxon>Viridiplantae</taxon>
        <taxon>Streptophyta</taxon>
        <taxon>Embryophyta</taxon>
        <taxon>Tracheophyta</taxon>
        <taxon>Spermatophyta</taxon>
        <taxon>Magnoliopsida</taxon>
        <taxon>eudicotyledons</taxon>
        <taxon>Gunneridae</taxon>
        <taxon>Pentapetalae</taxon>
        <taxon>rosids</taxon>
        <taxon>malvids</taxon>
        <taxon>Malvales</taxon>
        <taxon>Malvaceae</taxon>
        <taxon>Malvoideae</taxon>
        <taxon>Gossypium</taxon>
    </lineage>
</organism>
<dbReference type="Proteomes" id="UP000325315">
    <property type="component" value="Unassembled WGS sequence"/>
</dbReference>
<evidence type="ECO:0000313" key="1">
    <source>
        <dbReference type="EMBL" id="KAA3487451.1"/>
    </source>
</evidence>
<reference evidence="2" key="1">
    <citation type="journal article" date="2019" name="Plant Biotechnol. J.">
        <title>Genome sequencing of the Australian wild diploid species Gossypium australe highlights disease resistance and delayed gland morphogenesis.</title>
        <authorList>
            <person name="Cai Y."/>
            <person name="Cai X."/>
            <person name="Wang Q."/>
            <person name="Wang P."/>
            <person name="Zhang Y."/>
            <person name="Cai C."/>
            <person name="Xu Y."/>
            <person name="Wang K."/>
            <person name="Zhou Z."/>
            <person name="Wang C."/>
            <person name="Geng S."/>
            <person name="Li B."/>
            <person name="Dong Q."/>
            <person name="Hou Y."/>
            <person name="Wang H."/>
            <person name="Ai P."/>
            <person name="Liu Z."/>
            <person name="Yi F."/>
            <person name="Sun M."/>
            <person name="An G."/>
            <person name="Cheng J."/>
            <person name="Zhang Y."/>
            <person name="Shi Q."/>
            <person name="Xie Y."/>
            <person name="Shi X."/>
            <person name="Chang Y."/>
            <person name="Huang F."/>
            <person name="Chen Y."/>
            <person name="Hong S."/>
            <person name="Mi L."/>
            <person name="Sun Q."/>
            <person name="Zhang L."/>
            <person name="Zhou B."/>
            <person name="Peng R."/>
            <person name="Zhang X."/>
            <person name="Liu F."/>
        </authorList>
    </citation>
    <scope>NUCLEOTIDE SEQUENCE [LARGE SCALE GENOMIC DNA]</scope>
    <source>
        <strain evidence="2">cv. PA1801</strain>
    </source>
</reference>
<name>A0A5B6WZP3_9ROSI</name>
<proteinExistence type="predicted"/>